<protein>
    <submittedName>
        <fullName evidence="1">1908_t:CDS:1</fullName>
    </submittedName>
</protein>
<proteinExistence type="predicted"/>
<evidence type="ECO:0000313" key="2">
    <source>
        <dbReference type="Proteomes" id="UP000789342"/>
    </source>
</evidence>
<dbReference type="Proteomes" id="UP000789342">
    <property type="component" value="Unassembled WGS sequence"/>
</dbReference>
<comment type="caution">
    <text evidence="1">The sequence shown here is derived from an EMBL/GenBank/DDBJ whole genome shotgun (WGS) entry which is preliminary data.</text>
</comment>
<feature type="non-terminal residue" evidence="1">
    <location>
        <position position="117"/>
    </location>
</feature>
<gene>
    <name evidence="1" type="ORF">AMORRO_LOCUS16787</name>
</gene>
<accession>A0A9N9JDC1</accession>
<organism evidence="1 2">
    <name type="scientific">Acaulospora morrowiae</name>
    <dbReference type="NCBI Taxonomy" id="94023"/>
    <lineage>
        <taxon>Eukaryota</taxon>
        <taxon>Fungi</taxon>
        <taxon>Fungi incertae sedis</taxon>
        <taxon>Mucoromycota</taxon>
        <taxon>Glomeromycotina</taxon>
        <taxon>Glomeromycetes</taxon>
        <taxon>Diversisporales</taxon>
        <taxon>Acaulosporaceae</taxon>
        <taxon>Acaulospora</taxon>
    </lineage>
</organism>
<dbReference type="AlphaFoldDB" id="A0A9N9JDC1"/>
<dbReference type="EMBL" id="CAJVPV010048380">
    <property type="protein sequence ID" value="CAG8774236.1"/>
    <property type="molecule type" value="Genomic_DNA"/>
</dbReference>
<name>A0A9N9JDC1_9GLOM</name>
<reference evidence="1" key="1">
    <citation type="submission" date="2021-06" db="EMBL/GenBank/DDBJ databases">
        <authorList>
            <person name="Kallberg Y."/>
            <person name="Tangrot J."/>
            <person name="Rosling A."/>
        </authorList>
    </citation>
    <scope>NUCLEOTIDE SEQUENCE</scope>
    <source>
        <strain evidence="1">CL551</strain>
    </source>
</reference>
<keyword evidence="2" id="KW-1185">Reference proteome</keyword>
<evidence type="ECO:0000313" key="1">
    <source>
        <dbReference type="EMBL" id="CAG8774236.1"/>
    </source>
</evidence>
<sequence>FKSWTLGEYQPLFMHTNSWRKEHIVRHFSITTLIPKVILLTPPMQENPVVMCSFTFTSRDLFTCAFALLNSFNLFNPIVYFFSNPSPDTNVSSSQIKASTSFPWDSSGVSYHRAVLL</sequence>